<dbReference type="EMBL" id="JAQIIO010000004">
    <property type="protein sequence ID" value="MDA5094340.1"/>
    <property type="molecule type" value="Genomic_DNA"/>
</dbReference>
<feature type="domain" description="AprE-like long alpha-helical hairpin" evidence="11">
    <location>
        <begin position="94"/>
        <end position="279"/>
    </location>
</feature>
<dbReference type="InterPro" id="IPR050739">
    <property type="entry name" value="MFP"/>
</dbReference>
<keyword evidence="10" id="KW-0175">Coiled coil</keyword>
<evidence type="ECO:0000256" key="10">
    <source>
        <dbReference type="SAM" id="Coils"/>
    </source>
</evidence>
<evidence type="ECO:0000259" key="11">
    <source>
        <dbReference type="Pfam" id="PF25994"/>
    </source>
</evidence>
<sequence length="438" mass="48384">MKNPAEKKRRTWNSRAPMVLSVMSIALLVGLLGVWAARANIGGAVIGAGTVEVSQTMTALQHPVGGVVEELLVTNGDQVSAGDVVVRLEDVKLRSDLNVVEDNLFEILANIARLEAEIDDREEMELHPVLVQAAAQRPEIQALVQRQERRLAAHFEALTTEVQLLDEQVVQVKAQIVGLDSQIEAKETEKSYIDNEIAQLQVLAQKGLLKMSDMFRVEKSLATVSGEIGRLIARIAELRGKISEIELKRHTVAPKARKLAVTELSKLRPERTKYIERRATILDGLTRLDIRAPISGNIHDIKVLGLRSVVVAAKPLMMIVPDSEPALVLVKISATDIDQVYVGQEASLKFKAFNLRHVPIVLGHVSAISADVFTDPRTRKSYYNVSVALLKAEVKKLGGRELLQGMPVEAFLSTDSRTPLEYVLKPLMTYLDRAFRDA</sequence>
<dbReference type="InterPro" id="IPR058781">
    <property type="entry name" value="HH_AprE-like"/>
</dbReference>
<evidence type="ECO:0000256" key="7">
    <source>
        <dbReference type="ARBA" id="ARBA00022989"/>
    </source>
</evidence>
<feature type="coiled-coil region" evidence="10">
    <location>
        <begin position="97"/>
        <end position="124"/>
    </location>
</feature>
<evidence type="ECO:0000256" key="4">
    <source>
        <dbReference type="ARBA" id="ARBA00022475"/>
    </source>
</evidence>
<evidence type="ECO:0000256" key="2">
    <source>
        <dbReference type="ARBA" id="ARBA00009477"/>
    </source>
</evidence>
<dbReference type="PANTHER" id="PTHR30386">
    <property type="entry name" value="MEMBRANE FUSION SUBUNIT OF EMRAB-TOLC MULTIDRUG EFFLUX PUMP"/>
    <property type="match status" value="1"/>
</dbReference>
<dbReference type="SUPFAM" id="SSF51230">
    <property type="entry name" value="Single hybrid motif"/>
    <property type="match status" value="1"/>
</dbReference>
<comment type="similarity">
    <text evidence="2 9">Belongs to the membrane fusion protein (MFP) (TC 8.A.1) family.</text>
</comment>
<evidence type="ECO:0000256" key="3">
    <source>
        <dbReference type="ARBA" id="ARBA00022448"/>
    </source>
</evidence>
<dbReference type="InterPro" id="IPR058982">
    <property type="entry name" value="Beta-barrel_AprE"/>
</dbReference>
<evidence type="ECO:0000313" key="13">
    <source>
        <dbReference type="EMBL" id="MDA5094340.1"/>
    </source>
</evidence>
<dbReference type="PANTHER" id="PTHR30386:SF17">
    <property type="entry name" value="ALKALINE PROTEASE SECRETION PROTEIN APRE"/>
    <property type="match status" value="1"/>
</dbReference>
<keyword evidence="8" id="KW-0472">Membrane</keyword>
<evidence type="ECO:0000313" key="14">
    <source>
        <dbReference type="Proteomes" id="UP001528040"/>
    </source>
</evidence>
<evidence type="ECO:0000256" key="5">
    <source>
        <dbReference type="ARBA" id="ARBA00022519"/>
    </source>
</evidence>
<protein>
    <recommendedName>
        <fullName evidence="9">Membrane fusion protein (MFP) family protein</fullName>
    </recommendedName>
</protein>
<evidence type="ECO:0000256" key="1">
    <source>
        <dbReference type="ARBA" id="ARBA00004377"/>
    </source>
</evidence>
<accession>A0ABT4W1G6</accession>
<evidence type="ECO:0000259" key="12">
    <source>
        <dbReference type="Pfam" id="PF26002"/>
    </source>
</evidence>
<keyword evidence="5 9" id="KW-0997">Cell inner membrane</keyword>
<dbReference type="Pfam" id="PF25994">
    <property type="entry name" value="HH_AprE"/>
    <property type="match status" value="1"/>
</dbReference>
<dbReference type="RefSeq" id="WP_271054044.1">
    <property type="nucleotide sequence ID" value="NZ_JAQIIO010000004.1"/>
</dbReference>
<dbReference type="NCBIfam" id="TIGR01843">
    <property type="entry name" value="type_I_hlyD"/>
    <property type="match status" value="1"/>
</dbReference>
<dbReference type="PRINTS" id="PR01490">
    <property type="entry name" value="RTXTOXIND"/>
</dbReference>
<evidence type="ECO:0000256" key="9">
    <source>
        <dbReference type="RuleBase" id="RU365093"/>
    </source>
</evidence>
<gene>
    <name evidence="13" type="ORF">O2N63_09590</name>
</gene>
<dbReference type="Gene3D" id="2.40.50.100">
    <property type="match status" value="1"/>
</dbReference>
<dbReference type="Gene3D" id="2.40.30.170">
    <property type="match status" value="1"/>
</dbReference>
<evidence type="ECO:0000256" key="8">
    <source>
        <dbReference type="ARBA" id="ARBA00023136"/>
    </source>
</evidence>
<comment type="subcellular location">
    <subcellularLocation>
        <location evidence="1 9">Cell inner membrane</location>
        <topology evidence="1 9">Single-pass membrane protein</topology>
    </subcellularLocation>
</comment>
<dbReference type="InterPro" id="IPR011053">
    <property type="entry name" value="Single_hybrid_motif"/>
</dbReference>
<keyword evidence="3 9" id="KW-0813">Transport</keyword>
<organism evidence="13 14">
    <name type="scientific">Aliiroseovarius salicola</name>
    <dbReference type="NCBI Taxonomy" id="3009082"/>
    <lineage>
        <taxon>Bacteria</taxon>
        <taxon>Pseudomonadati</taxon>
        <taxon>Pseudomonadota</taxon>
        <taxon>Alphaproteobacteria</taxon>
        <taxon>Rhodobacterales</taxon>
        <taxon>Paracoccaceae</taxon>
        <taxon>Aliiroseovarius</taxon>
    </lineage>
</organism>
<keyword evidence="6" id="KW-0812">Transmembrane</keyword>
<evidence type="ECO:0000256" key="6">
    <source>
        <dbReference type="ARBA" id="ARBA00022692"/>
    </source>
</evidence>
<keyword evidence="14" id="KW-1185">Reference proteome</keyword>
<feature type="domain" description="AprE-like beta-barrel" evidence="12">
    <location>
        <begin position="328"/>
        <end position="414"/>
    </location>
</feature>
<reference evidence="13 14" key="1">
    <citation type="submission" date="2023-01" db="EMBL/GenBank/DDBJ databases">
        <authorList>
            <person name="Yoon J.-W."/>
        </authorList>
    </citation>
    <scope>NUCLEOTIDE SEQUENCE [LARGE SCALE GENOMIC DNA]</scope>
    <source>
        <strain evidence="13 14">KMU-50</strain>
    </source>
</reference>
<comment type="caution">
    <text evidence="13">The sequence shown here is derived from an EMBL/GenBank/DDBJ whole genome shotgun (WGS) entry which is preliminary data.</text>
</comment>
<dbReference type="InterPro" id="IPR010129">
    <property type="entry name" value="T1SS_HlyD"/>
</dbReference>
<name>A0ABT4W1G6_9RHOB</name>
<dbReference type="Proteomes" id="UP001528040">
    <property type="component" value="Unassembled WGS sequence"/>
</dbReference>
<proteinExistence type="inferred from homology"/>
<keyword evidence="7" id="KW-1133">Transmembrane helix</keyword>
<keyword evidence="4 9" id="KW-1003">Cell membrane</keyword>
<dbReference type="Pfam" id="PF26002">
    <property type="entry name" value="Beta-barrel_AprE"/>
    <property type="match status" value="1"/>
</dbReference>